<keyword evidence="7" id="KW-0233">DNA recombination</keyword>
<evidence type="ECO:0000256" key="1">
    <source>
        <dbReference type="ARBA" id="ARBA00010555"/>
    </source>
</evidence>
<evidence type="ECO:0000256" key="7">
    <source>
        <dbReference type="RuleBase" id="RU363069"/>
    </source>
</evidence>
<proteinExistence type="inferred from homology"/>
<evidence type="ECO:0000256" key="5">
    <source>
        <dbReference type="ARBA" id="ARBA00022801"/>
    </source>
</evidence>
<feature type="compositionally biased region" description="Gly residues" evidence="8">
    <location>
        <begin position="396"/>
        <end position="405"/>
    </location>
</feature>
<dbReference type="CDD" id="cd00840">
    <property type="entry name" value="MPP_Mre11_N"/>
    <property type="match status" value="1"/>
</dbReference>
<evidence type="ECO:0000313" key="12">
    <source>
        <dbReference type="Proteomes" id="UP000295818"/>
    </source>
</evidence>
<dbReference type="Pfam" id="PF00149">
    <property type="entry name" value="Metallophos"/>
    <property type="match status" value="1"/>
</dbReference>
<evidence type="ECO:0000256" key="8">
    <source>
        <dbReference type="SAM" id="MobiDB-lite"/>
    </source>
</evidence>
<comment type="similarity">
    <text evidence="1 7">Belongs to the SbcD family.</text>
</comment>
<feature type="domain" description="Nuclease SbcCD subunit D C-terminal" evidence="10">
    <location>
        <begin position="279"/>
        <end position="361"/>
    </location>
</feature>
<dbReference type="Proteomes" id="UP000295818">
    <property type="component" value="Unassembled WGS sequence"/>
</dbReference>
<keyword evidence="6 7" id="KW-0269">Exonuclease</keyword>
<reference evidence="11 12" key="1">
    <citation type="journal article" date="2015" name="Stand. Genomic Sci.">
        <title>Genomic Encyclopedia of Bacterial and Archaeal Type Strains, Phase III: the genomes of soil and plant-associated and newly described type strains.</title>
        <authorList>
            <person name="Whitman W.B."/>
            <person name="Woyke T."/>
            <person name="Klenk H.P."/>
            <person name="Zhou Y."/>
            <person name="Lilburn T.G."/>
            <person name="Beck B.J."/>
            <person name="De Vos P."/>
            <person name="Vandamme P."/>
            <person name="Eisen J.A."/>
            <person name="Garrity G."/>
            <person name="Hugenholtz P."/>
            <person name="Kyrpides N.C."/>
        </authorList>
    </citation>
    <scope>NUCLEOTIDE SEQUENCE [LARGE SCALE GENOMIC DNA]</scope>
    <source>
        <strain evidence="11 12">VKM Ac-2538</strain>
    </source>
</reference>
<keyword evidence="4 7" id="KW-0540">Nuclease</keyword>
<dbReference type="NCBIfam" id="TIGR00619">
    <property type="entry name" value="sbcd"/>
    <property type="match status" value="1"/>
</dbReference>
<dbReference type="Pfam" id="PF12320">
    <property type="entry name" value="SbcD_C"/>
    <property type="match status" value="1"/>
</dbReference>
<accession>A0ABY2BBR9</accession>
<comment type="function">
    <text evidence="7">SbcCD cleaves DNA hairpin structures. These structures can inhibit DNA replication and are intermediates in certain DNA recombination reactions. The complex acts as a 3'-&gt;5' double strand exonuclease that can open hairpins. It also has a 5' single-strand endonuclease activity.</text>
</comment>
<dbReference type="InterPro" id="IPR041796">
    <property type="entry name" value="Mre11_N"/>
</dbReference>
<dbReference type="InterPro" id="IPR026843">
    <property type="entry name" value="SbcD_C"/>
</dbReference>
<keyword evidence="7" id="KW-0235">DNA replication</keyword>
<evidence type="ECO:0000256" key="2">
    <source>
        <dbReference type="ARBA" id="ARBA00011322"/>
    </source>
</evidence>
<evidence type="ECO:0000313" key="11">
    <source>
        <dbReference type="EMBL" id="TCO12880.1"/>
    </source>
</evidence>
<dbReference type="EMBL" id="SLWM01000024">
    <property type="protein sequence ID" value="TCO12880.1"/>
    <property type="molecule type" value="Genomic_DNA"/>
</dbReference>
<comment type="caution">
    <text evidence="11">The sequence shown here is derived from an EMBL/GenBank/DDBJ whole genome shotgun (WGS) entry which is preliminary data.</text>
</comment>
<keyword evidence="12" id="KW-1185">Reference proteome</keyword>
<keyword evidence="5 7" id="KW-0378">Hydrolase</keyword>
<evidence type="ECO:0000256" key="6">
    <source>
        <dbReference type="ARBA" id="ARBA00022839"/>
    </source>
</evidence>
<dbReference type="InterPro" id="IPR050535">
    <property type="entry name" value="DNA_Repair-Maintenance_Comp"/>
</dbReference>
<organism evidence="11 12">
    <name type="scientific">Kribbella orskensis</name>
    <dbReference type="NCBI Taxonomy" id="2512216"/>
    <lineage>
        <taxon>Bacteria</taxon>
        <taxon>Bacillati</taxon>
        <taxon>Actinomycetota</taxon>
        <taxon>Actinomycetes</taxon>
        <taxon>Propionibacteriales</taxon>
        <taxon>Kribbellaceae</taxon>
        <taxon>Kribbella</taxon>
    </lineage>
</organism>
<evidence type="ECO:0000256" key="4">
    <source>
        <dbReference type="ARBA" id="ARBA00022722"/>
    </source>
</evidence>
<dbReference type="InterPro" id="IPR029052">
    <property type="entry name" value="Metallo-depent_PP-like"/>
</dbReference>
<keyword evidence="7" id="KW-0255">Endonuclease</keyword>
<dbReference type="SUPFAM" id="SSF56300">
    <property type="entry name" value="Metallo-dependent phosphatases"/>
    <property type="match status" value="1"/>
</dbReference>
<evidence type="ECO:0000259" key="10">
    <source>
        <dbReference type="Pfam" id="PF12320"/>
    </source>
</evidence>
<comment type="subunit">
    <text evidence="2 7">Heterodimer of SbcC and SbcD.</text>
</comment>
<evidence type="ECO:0000256" key="3">
    <source>
        <dbReference type="ARBA" id="ARBA00013365"/>
    </source>
</evidence>
<dbReference type="PANTHER" id="PTHR30337:SF0">
    <property type="entry name" value="NUCLEASE SBCCD SUBUNIT D"/>
    <property type="match status" value="1"/>
</dbReference>
<sequence>MKFLHTSDWHIGKSLKGRSRLEEQEAVLKEIVALASEHEVDAVLIAGDLYDASAPSADAQRILIKTLLGLADTGAQVIAMAGNHDSAGMIDAYRPLAGHAGITLVGQPRPAARGGVVTVTAASTGETLNVAVLPFLSQRWAVRASEMLTQTPAEAAGNYDQQIRELVAHLKTGFTSDAVNVVMAHLTVSGGVLGGGERAAQTIFEYWVPAAAFGSEPHYVALGHLHRRQSLRAGCPVHYSGSPICVDFGEEDNSPVVVLVEATPTTPARTTDLPLESGRRLRTVRGTVAELADQAAQVGDAYLRVYVNEPTRAGLREEVLDALPNALEIRIVPQHVSTTAGRSTVAADRTPGELFAAYCSERDVDDARVRALFDELHDALTSSDAPPDVSDTTTGVGAGSAGVGA</sequence>
<name>A0ABY2BBR9_9ACTN</name>
<dbReference type="PANTHER" id="PTHR30337">
    <property type="entry name" value="COMPONENT OF ATP-DEPENDENT DSDNA EXONUCLEASE"/>
    <property type="match status" value="1"/>
</dbReference>
<feature type="region of interest" description="Disordered" evidence="8">
    <location>
        <begin position="380"/>
        <end position="405"/>
    </location>
</feature>
<gene>
    <name evidence="7" type="primary">sbcD</name>
    <name evidence="11" type="ORF">EV644_1244</name>
</gene>
<feature type="domain" description="Calcineurin-like phosphoesterase" evidence="9">
    <location>
        <begin position="1"/>
        <end position="227"/>
    </location>
</feature>
<protein>
    <recommendedName>
        <fullName evidence="3 7">Nuclease SbcCD subunit D</fullName>
    </recommendedName>
</protein>
<dbReference type="RefSeq" id="WP_132195211.1">
    <property type="nucleotide sequence ID" value="NZ_SLWM01000024.1"/>
</dbReference>
<evidence type="ECO:0000259" key="9">
    <source>
        <dbReference type="Pfam" id="PF00149"/>
    </source>
</evidence>
<dbReference type="InterPro" id="IPR004843">
    <property type="entry name" value="Calcineurin-like_PHP"/>
</dbReference>
<dbReference type="Gene3D" id="3.60.21.10">
    <property type="match status" value="1"/>
</dbReference>
<dbReference type="InterPro" id="IPR004593">
    <property type="entry name" value="SbcD"/>
</dbReference>